<dbReference type="Proteomes" id="UP000192342">
    <property type="component" value="Unassembled WGS sequence"/>
</dbReference>
<keyword evidence="1" id="KW-1133">Transmembrane helix</keyword>
<accession>A0A1Y1SIE2</accession>
<dbReference type="AlphaFoldDB" id="A0A1Y1SIE2"/>
<name>A0A1Y1SIE2_9GAMM</name>
<comment type="caution">
    <text evidence="2">The sequence shown here is derived from an EMBL/GenBank/DDBJ whole genome shotgun (WGS) entry which is preliminary data.</text>
</comment>
<gene>
    <name evidence="2" type="ORF">ATO7_06170</name>
</gene>
<organism evidence="2 3">
    <name type="scientific">Oceanococcus atlanticus</name>
    <dbReference type="NCBI Taxonomy" id="1317117"/>
    <lineage>
        <taxon>Bacteria</taxon>
        <taxon>Pseudomonadati</taxon>
        <taxon>Pseudomonadota</taxon>
        <taxon>Gammaproteobacteria</taxon>
        <taxon>Chromatiales</taxon>
        <taxon>Oceanococcaceae</taxon>
        <taxon>Oceanococcus</taxon>
    </lineage>
</organism>
<keyword evidence="1" id="KW-0472">Membrane</keyword>
<feature type="transmembrane region" description="Helical" evidence="1">
    <location>
        <begin position="34"/>
        <end position="53"/>
    </location>
</feature>
<dbReference type="RefSeq" id="WP_083560553.1">
    <property type="nucleotide sequence ID" value="NZ_AQQV01000001.1"/>
</dbReference>
<protein>
    <submittedName>
        <fullName evidence="2">Uncharacterized protein</fullName>
    </submittedName>
</protein>
<evidence type="ECO:0000256" key="1">
    <source>
        <dbReference type="SAM" id="Phobius"/>
    </source>
</evidence>
<feature type="transmembrane region" description="Helical" evidence="1">
    <location>
        <begin position="6"/>
        <end position="22"/>
    </location>
</feature>
<evidence type="ECO:0000313" key="2">
    <source>
        <dbReference type="EMBL" id="ORE89443.1"/>
    </source>
</evidence>
<dbReference type="EMBL" id="AQQV01000001">
    <property type="protein sequence ID" value="ORE89443.1"/>
    <property type="molecule type" value="Genomic_DNA"/>
</dbReference>
<keyword evidence="1" id="KW-0812">Transmembrane</keyword>
<keyword evidence="3" id="KW-1185">Reference proteome</keyword>
<sequence>MATDIEVVLLGLGLLGAVWYFARRRSHLQREDQRPSGVFGIVCGLMSVFPLVLMKLNLIAQTTTTMMLGILYFLVFILGSMLVYSKANRICGGGATR</sequence>
<reference evidence="2 3" key="1">
    <citation type="submission" date="2013-04" db="EMBL/GenBank/DDBJ databases">
        <title>Oceanococcus atlanticus 22II-S10r2 Genome Sequencing.</title>
        <authorList>
            <person name="Lai Q."/>
            <person name="Li G."/>
            <person name="Shao Z."/>
        </authorList>
    </citation>
    <scope>NUCLEOTIDE SEQUENCE [LARGE SCALE GENOMIC DNA]</scope>
    <source>
        <strain evidence="2 3">22II-S10r2</strain>
    </source>
</reference>
<proteinExistence type="predicted"/>
<evidence type="ECO:0000313" key="3">
    <source>
        <dbReference type="Proteomes" id="UP000192342"/>
    </source>
</evidence>
<feature type="transmembrane region" description="Helical" evidence="1">
    <location>
        <begin position="65"/>
        <end position="84"/>
    </location>
</feature>